<dbReference type="InterPro" id="IPR038713">
    <property type="entry name" value="Terminase_Gp1_N_sf"/>
</dbReference>
<dbReference type="EMBL" id="JTJS01000110">
    <property type="protein sequence ID" value="OBX06194.1"/>
    <property type="molecule type" value="Genomic_DNA"/>
</dbReference>
<organism evidence="3 4">
    <name type="scientific">Gallibacterium genomosp. 3</name>
    <dbReference type="NCBI Taxonomy" id="505345"/>
    <lineage>
        <taxon>Bacteria</taxon>
        <taxon>Pseudomonadati</taxon>
        <taxon>Pseudomonadota</taxon>
        <taxon>Gammaproteobacteria</taxon>
        <taxon>Pasteurellales</taxon>
        <taxon>Pasteurellaceae</taxon>
        <taxon>Gallibacterium</taxon>
    </lineage>
</organism>
<protein>
    <submittedName>
        <fullName evidence="3">Bacteriophage terminase small subunit</fullName>
    </submittedName>
</protein>
<reference evidence="3 4" key="1">
    <citation type="submission" date="2014-11" db="EMBL/GenBank/DDBJ databases">
        <title>Pan-genome of Gallibacterium spp.</title>
        <authorList>
            <person name="Kudirkiene E."/>
            <person name="Bojesen A.M."/>
        </authorList>
    </citation>
    <scope>NUCLEOTIDE SEQUENCE [LARGE SCALE GENOMIC DNA]</scope>
    <source>
        <strain evidence="3 4">F298</strain>
    </source>
</reference>
<dbReference type="GO" id="GO:0051276">
    <property type="term" value="P:chromosome organization"/>
    <property type="evidence" value="ECO:0007669"/>
    <property type="project" value="InterPro"/>
</dbReference>
<gene>
    <name evidence="3" type="ORF">QV07_08930</name>
</gene>
<sequence>MTKKSGVKSTHSRGLTDKQQRFIEEYLIDLNATQAAIRAGYSEKTARQIGNRMLTNVDIQEAIALAQNNRSQRTEITQDKVLTDLQEYLAICTGKKPLTITTVIKNAQEGTTQAVDNQCFVFEPTGANKAFELLGKHLGMFKDHIDVNSSDGSLSPTIIQLVAPSVEDE</sequence>
<keyword evidence="1" id="KW-1188">Viral release from host cell</keyword>
<proteinExistence type="predicted"/>
<name>A0A1A7PVX8_9PAST</name>
<evidence type="ECO:0000313" key="4">
    <source>
        <dbReference type="Proteomes" id="UP000243168"/>
    </source>
</evidence>
<dbReference type="Pfam" id="PF03592">
    <property type="entry name" value="Terminase_2"/>
    <property type="match status" value="1"/>
</dbReference>
<keyword evidence="2" id="KW-0231">Viral genome packaging</keyword>
<dbReference type="Gene3D" id="1.10.10.1400">
    <property type="entry name" value="Terminase, small subunit, N-terminal DNA-binding domain, HTH motif"/>
    <property type="match status" value="1"/>
</dbReference>
<dbReference type="RefSeq" id="WP_065235119.1">
    <property type="nucleotide sequence ID" value="NZ_JTJS01000110.1"/>
</dbReference>
<dbReference type="Proteomes" id="UP000243168">
    <property type="component" value="Unassembled WGS sequence"/>
</dbReference>
<dbReference type="InterPro" id="IPR052404">
    <property type="entry name" value="SPP1-like_terminase"/>
</dbReference>
<evidence type="ECO:0000256" key="2">
    <source>
        <dbReference type="ARBA" id="ARBA00023219"/>
    </source>
</evidence>
<dbReference type="PANTHER" id="PTHR41328">
    <property type="entry name" value="TERMINASE SMALL SUBUNIT-RELATED"/>
    <property type="match status" value="1"/>
</dbReference>
<accession>A0A1A7PVX8</accession>
<dbReference type="AlphaFoldDB" id="A0A1A7PVX8"/>
<dbReference type="PANTHER" id="PTHR41328:SF2">
    <property type="entry name" value="TERMINASE SMALL SUBUNIT"/>
    <property type="match status" value="1"/>
</dbReference>
<evidence type="ECO:0000313" key="3">
    <source>
        <dbReference type="EMBL" id="OBX06194.1"/>
    </source>
</evidence>
<evidence type="ECO:0000256" key="1">
    <source>
        <dbReference type="ARBA" id="ARBA00022612"/>
    </source>
</evidence>
<comment type="caution">
    <text evidence="3">The sequence shown here is derived from an EMBL/GenBank/DDBJ whole genome shotgun (WGS) entry which is preliminary data.</text>
</comment>
<dbReference type="InterPro" id="IPR005335">
    <property type="entry name" value="Terminase_ssu"/>
</dbReference>